<evidence type="ECO:0000259" key="14">
    <source>
        <dbReference type="Pfam" id="PF01138"/>
    </source>
</evidence>
<dbReference type="AlphaFoldDB" id="A0AAV7KRT9"/>
<dbReference type="GO" id="GO:0005730">
    <property type="term" value="C:nucleolus"/>
    <property type="evidence" value="ECO:0007669"/>
    <property type="project" value="UniProtKB-SubCell"/>
</dbReference>
<evidence type="ECO:0000256" key="8">
    <source>
        <dbReference type="ARBA" id="ARBA00023242"/>
    </source>
</evidence>
<keyword evidence="16" id="KW-1185">Reference proteome</keyword>
<sequence length="288" mass="31183">MARVDSRRIRGPEESQSPLLFVADPSLTTDTPTDTGALRTDGRRWDQADLRPVYVRAGLLSQTKGSAYLELGGSTKVLCAVYGPREVTERRDAASAQRGGRLICDFRWAPFARRGRSLRHFTHAAGTGSPEREMALTLQESLEAAVRLRSYPRAQIEVWVLVLEDRGCALPAAVSCAALALADAGIEMYDLVVGCGLCRGSGGALLLDPTDSEEEPRPGVPSACMSLALMPQMNQVSGLLCSGEWEEETSSQAVRLCIEGCQKLYPVLQECLIRATKRKLSTQDPGSA</sequence>
<evidence type="ECO:0000256" key="12">
    <source>
        <dbReference type="ARBA" id="ARBA00080620"/>
    </source>
</evidence>
<reference evidence="15" key="1">
    <citation type="journal article" date="2022" name="bioRxiv">
        <title>Sequencing and chromosome-scale assembly of the giantPleurodeles waltlgenome.</title>
        <authorList>
            <person name="Brown T."/>
            <person name="Elewa A."/>
            <person name="Iarovenko S."/>
            <person name="Subramanian E."/>
            <person name="Araus A.J."/>
            <person name="Petzold A."/>
            <person name="Susuki M."/>
            <person name="Suzuki K.-i.T."/>
            <person name="Hayashi T."/>
            <person name="Toyoda A."/>
            <person name="Oliveira C."/>
            <person name="Osipova E."/>
            <person name="Leigh N.D."/>
            <person name="Simon A."/>
            <person name="Yun M.H."/>
        </authorList>
    </citation>
    <scope>NUCLEOTIDE SEQUENCE</scope>
    <source>
        <strain evidence="15">20211129_DDA</strain>
        <tissue evidence="15">Liver</tissue>
    </source>
</reference>
<dbReference type="InterPro" id="IPR027408">
    <property type="entry name" value="PNPase/RNase_PH_dom_sf"/>
</dbReference>
<keyword evidence="6" id="KW-0271">Exosome</keyword>
<dbReference type="GO" id="GO:0000177">
    <property type="term" value="C:cytoplasmic exosome (RNase complex)"/>
    <property type="evidence" value="ECO:0007669"/>
    <property type="project" value="TreeGrafter"/>
</dbReference>
<keyword evidence="7" id="KW-0694">RNA-binding</keyword>
<dbReference type="CDD" id="cd11371">
    <property type="entry name" value="RNase_PH_MTR3"/>
    <property type="match status" value="1"/>
</dbReference>
<evidence type="ECO:0000256" key="13">
    <source>
        <dbReference type="ARBA" id="ARBA00083631"/>
    </source>
</evidence>
<keyword evidence="4" id="KW-0963">Cytoplasm</keyword>
<organism evidence="15 16">
    <name type="scientific">Pleurodeles waltl</name>
    <name type="common">Iberian ribbed newt</name>
    <dbReference type="NCBI Taxonomy" id="8319"/>
    <lineage>
        <taxon>Eukaryota</taxon>
        <taxon>Metazoa</taxon>
        <taxon>Chordata</taxon>
        <taxon>Craniata</taxon>
        <taxon>Vertebrata</taxon>
        <taxon>Euteleostomi</taxon>
        <taxon>Amphibia</taxon>
        <taxon>Batrachia</taxon>
        <taxon>Caudata</taxon>
        <taxon>Salamandroidea</taxon>
        <taxon>Salamandridae</taxon>
        <taxon>Pleurodelinae</taxon>
        <taxon>Pleurodeles</taxon>
    </lineage>
</organism>
<evidence type="ECO:0000256" key="5">
    <source>
        <dbReference type="ARBA" id="ARBA00022552"/>
    </source>
</evidence>
<evidence type="ECO:0000256" key="4">
    <source>
        <dbReference type="ARBA" id="ARBA00022490"/>
    </source>
</evidence>
<gene>
    <name evidence="15" type="ORF">NDU88_002043</name>
</gene>
<dbReference type="FunFam" id="3.30.230.70:FF:000035">
    <property type="entry name" value="Exosome complex component MTR3"/>
    <property type="match status" value="1"/>
</dbReference>
<keyword evidence="5" id="KW-0698">rRNA processing</keyword>
<dbReference type="SUPFAM" id="SSF54211">
    <property type="entry name" value="Ribosomal protein S5 domain 2-like"/>
    <property type="match status" value="1"/>
</dbReference>
<protein>
    <recommendedName>
        <fullName evidence="11">Exosome complex component MTR3</fullName>
    </recommendedName>
    <alternativeName>
        <fullName evidence="13">Exosome component 6</fullName>
    </alternativeName>
    <alternativeName>
        <fullName evidence="12">mRNA transport regulator 3 homolog</fullName>
    </alternativeName>
</protein>
<dbReference type="PANTHER" id="PTHR11953:SF2">
    <property type="entry name" value="EXOSOME COMPLEX COMPONENT MTR3"/>
    <property type="match status" value="1"/>
</dbReference>
<dbReference type="Proteomes" id="UP001066276">
    <property type="component" value="Chromosome 12"/>
</dbReference>
<proteinExistence type="inferred from homology"/>
<dbReference type="GO" id="GO:0003723">
    <property type="term" value="F:RNA binding"/>
    <property type="evidence" value="ECO:0007669"/>
    <property type="project" value="UniProtKB-KW"/>
</dbReference>
<dbReference type="GO" id="GO:0006364">
    <property type="term" value="P:rRNA processing"/>
    <property type="evidence" value="ECO:0007669"/>
    <property type="project" value="UniProtKB-KW"/>
</dbReference>
<comment type="subcellular location">
    <subcellularLocation>
        <location evidence="1">Cytoplasm</location>
    </subcellularLocation>
    <subcellularLocation>
        <location evidence="2">Nucleus</location>
        <location evidence="2">Nucleolus</location>
    </subcellularLocation>
</comment>
<evidence type="ECO:0000256" key="6">
    <source>
        <dbReference type="ARBA" id="ARBA00022835"/>
    </source>
</evidence>
<dbReference type="GO" id="GO:0016075">
    <property type="term" value="P:rRNA catabolic process"/>
    <property type="evidence" value="ECO:0007669"/>
    <property type="project" value="TreeGrafter"/>
</dbReference>
<dbReference type="Gene3D" id="3.30.230.70">
    <property type="entry name" value="GHMP Kinase, N-terminal domain"/>
    <property type="match status" value="1"/>
</dbReference>
<evidence type="ECO:0000256" key="7">
    <source>
        <dbReference type="ARBA" id="ARBA00022884"/>
    </source>
</evidence>
<dbReference type="PANTHER" id="PTHR11953">
    <property type="entry name" value="EXOSOME COMPLEX COMPONENT"/>
    <property type="match status" value="1"/>
</dbReference>
<dbReference type="InterPro" id="IPR020568">
    <property type="entry name" value="Ribosomal_Su5_D2-typ_SF"/>
</dbReference>
<evidence type="ECO:0000256" key="2">
    <source>
        <dbReference type="ARBA" id="ARBA00004604"/>
    </source>
</evidence>
<dbReference type="Pfam" id="PF01138">
    <property type="entry name" value="RNase_PH"/>
    <property type="match status" value="1"/>
</dbReference>
<evidence type="ECO:0000313" key="16">
    <source>
        <dbReference type="Proteomes" id="UP001066276"/>
    </source>
</evidence>
<comment type="similarity">
    <text evidence="3">Belongs to the RNase PH family.</text>
</comment>
<dbReference type="InterPro" id="IPR050080">
    <property type="entry name" value="RNase_PH"/>
</dbReference>
<dbReference type="GO" id="GO:0071051">
    <property type="term" value="P:poly(A)-dependent snoRNA 3'-end processing"/>
    <property type="evidence" value="ECO:0007669"/>
    <property type="project" value="TreeGrafter"/>
</dbReference>
<keyword evidence="8" id="KW-0539">Nucleus</keyword>
<comment type="caution">
    <text evidence="15">The sequence shown here is derived from an EMBL/GenBank/DDBJ whole genome shotgun (WGS) entry which is preliminary data.</text>
</comment>
<name>A0AAV7KRT9_PLEWA</name>
<evidence type="ECO:0000256" key="11">
    <source>
        <dbReference type="ARBA" id="ARBA00067159"/>
    </source>
</evidence>
<evidence type="ECO:0000256" key="9">
    <source>
        <dbReference type="ARBA" id="ARBA00058393"/>
    </source>
</evidence>
<dbReference type="InterPro" id="IPR036345">
    <property type="entry name" value="ExoRNase_PH_dom2_sf"/>
</dbReference>
<dbReference type="GO" id="GO:0071028">
    <property type="term" value="P:nuclear mRNA surveillance"/>
    <property type="evidence" value="ECO:0007669"/>
    <property type="project" value="TreeGrafter"/>
</dbReference>
<dbReference type="GO" id="GO:0000176">
    <property type="term" value="C:nuclear exosome (RNase complex)"/>
    <property type="evidence" value="ECO:0007669"/>
    <property type="project" value="TreeGrafter"/>
</dbReference>
<dbReference type="GO" id="GO:0034475">
    <property type="term" value="P:U4 snRNA 3'-end processing"/>
    <property type="evidence" value="ECO:0007669"/>
    <property type="project" value="TreeGrafter"/>
</dbReference>
<dbReference type="InterPro" id="IPR001247">
    <property type="entry name" value="ExoRNase_PH_dom1"/>
</dbReference>
<feature type="domain" description="Exoribonuclease phosphorolytic" evidence="14">
    <location>
        <begin position="50"/>
        <end position="187"/>
    </location>
</feature>
<evidence type="ECO:0000256" key="10">
    <source>
        <dbReference type="ARBA" id="ARBA00062379"/>
    </source>
</evidence>
<evidence type="ECO:0000313" key="15">
    <source>
        <dbReference type="EMBL" id="KAJ1081870.1"/>
    </source>
</evidence>
<dbReference type="EMBL" id="JANPWB010000016">
    <property type="protein sequence ID" value="KAJ1081870.1"/>
    <property type="molecule type" value="Genomic_DNA"/>
</dbReference>
<comment type="subunit">
    <text evidence="10">Component of the RNA exosome complex.</text>
</comment>
<evidence type="ECO:0000256" key="1">
    <source>
        <dbReference type="ARBA" id="ARBA00004496"/>
    </source>
</evidence>
<accession>A0AAV7KRT9</accession>
<comment type="function">
    <text evidence="9">Non-catalytic component of the RNA exosome complex which has 3'-&gt;5' exoribonuclease activity and participates in a multitude of cellular RNA processing and degradation events.</text>
</comment>
<evidence type="ECO:0000256" key="3">
    <source>
        <dbReference type="ARBA" id="ARBA00006678"/>
    </source>
</evidence>
<dbReference type="SUPFAM" id="SSF55666">
    <property type="entry name" value="Ribonuclease PH domain 2-like"/>
    <property type="match status" value="1"/>
</dbReference>